<dbReference type="Proteomes" id="UP001497535">
    <property type="component" value="Unassembled WGS sequence"/>
</dbReference>
<proteinExistence type="predicted"/>
<evidence type="ECO:0000313" key="2">
    <source>
        <dbReference type="Proteomes" id="UP001497535"/>
    </source>
</evidence>
<sequence>MDRTMSEGDAPFSPFSVYLFFQFFRKILRALGKAFHPECFVCPTCQKSLDGIQFTVDSENSAYCLDCFHERFSPRCASCLKVIF</sequence>
<gene>
    <name evidence="1" type="ORF">MENTE1834_LOCUS22146</name>
</gene>
<dbReference type="EMBL" id="CAVMJV010000028">
    <property type="protein sequence ID" value="CAK5075349.1"/>
    <property type="molecule type" value="Genomic_DNA"/>
</dbReference>
<name>A0ACB0Z8M6_MELEN</name>
<accession>A0ACB0Z8M6</accession>
<comment type="caution">
    <text evidence="1">The sequence shown here is derived from an EMBL/GenBank/DDBJ whole genome shotgun (WGS) entry which is preliminary data.</text>
</comment>
<organism evidence="1 2">
    <name type="scientific">Meloidogyne enterolobii</name>
    <name type="common">Root-knot nematode worm</name>
    <name type="synonym">Meloidogyne mayaguensis</name>
    <dbReference type="NCBI Taxonomy" id="390850"/>
    <lineage>
        <taxon>Eukaryota</taxon>
        <taxon>Metazoa</taxon>
        <taxon>Ecdysozoa</taxon>
        <taxon>Nematoda</taxon>
        <taxon>Chromadorea</taxon>
        <taxon>Rhabditida</taxon>
        <taxon>Tylenchina</taxon>
        <taxon>Tylenchomorpha</taxon>
        <taxon>Tylenchoidea</taxon>
        <taxon>Meloidogynidae</taxon>
        <taxon>Meloidogyninae</taxon>
        <taxon>Meloidogyne</taxon>
    </lineage>
</organism>
<reference evidence="1" key="1">
    <citation type="submission" date="2023-11" db="EMBL/GenBank/DDBJ databases">
        <authorList>
            <person name="Poullet M."/>
        </authorList>
    </citation>
    <scope>NUCLEOTIDE SEQUENCE</scope>
    <source>
        <strain evidence="1">E1834</strain>
    </source>
</reference>
<protein>
    <submittedName>
        <fullName evidence="1">Uncharacterized protein</fullName>
    </submittedName>
</protein>
<evidence type="ECO:0000313" key="1">
    <source>
        <dbReference type="EMBL" id="CAK5075349.1"/>
    </source>
</evidence>
<keyword evidence="2" id="KW-1185">Reference proteome</keyword>